<dbReference type="AlphaFoldDB" id="A0A9N9BCB0"/>
<protein>
    <submittedName>
        <fullName evidence="2">12587_t:CDS:1</fullName>
    </submittedName>
</protein>
<dbReference type="Proteomes" id="UP000789508">
    <property type="component" value="Unassembled WGS sequence"/>
</dbReference>
<feature type="compositionally biased region" description="Polar residues" evidence="1">
    <location>
        <begin position="250"/>
        <end position="282"/>
    </location>
</feature>
<accession>A0A9N9BCB0</accession>
<feature type="region of interest" description="Disordered" evidence="1">
    <location>
        <begin position="250"/>
        <end position="287"/>
    </location>
</feature>
<keyword evidence="3" id="KW-1185">Reference proteome</keyword>
<proteinExistence type="predicted"/>
<feature type="region of interest" description="Disordered" evidence="1">
    <location>
        <begin position="54"/>
        <end position="82"/>
    </location>
</feature>
<dbReference type="EMBL" id="CAJVPS010002049">
    <property type="protein sequence ID" value="CAG8558531.1"/>
    <property type="molecule type" value="Genomic_DNA"/>
</dbReference>
<organism evidence="2 3">
    <name type="scientific">Ambispora leptoticha</name>
    <dbReference type="NCBI Taxonomy" id="144679"/>
    <lineage>
        <taxon>Eukaryota</taxon>
        <taxon>Fungi</taxon>
        <taxon>Fungi incertae sedis</taxon>
        <taxon>Mucoromycota</taxon>
        <taxon>Glomeromycotina</taxon>
        <taxon>Glomeromycetes</taxon>
        <taxon>Archaeosporales</taxon>
        <taxon>Ambisporaceae</taxon>
        <taxon>Ambispora</taxon>
    </lineage>
</organism>
<evidence type="ECO:0000313" key="3">
    <source>
        <dbReference type="Proteomes" id="UP000789508"/>
    </source>
</evidence>
<comment type="caution">
    <text evidence="2">The sequence shown here is derived from an EMBL/GenBank/DDBJ whole genome shotgun (WGS) entry which is preliminary data.</text>
</comment>
<name>A0A9N9BCB0_9GLOM</name>
<evidence type="ECO:0000256" key="1">
    <source>
        <dbReference type="SAM" id="MobiDB-lite"/>
    </source>
</evidence>
<reference evidence="2" key="1">
    <citation type="submission" date="2021-06" db="EMBL/GenBank/DDBJ databases">
        <authorList>
            <person name="Kallberg Y."/>
            <person name="Tangrot J."/>
            <person name="Rosling A."/>
        </authorList>
    </citation>
    <scope>NUCLEOTIDE SEQUENCE</scope>
    <source>
        <strain evidence="2">FL130A</strain>
    </source>
</reference>
<sequence length="373" mass="42440">MSLDVIYDCSEKYPRISFRPRPDINKHNPVIIDNENDRYLVIPSRINRNNAKIANSKTQEDKLSSSSHLRYHSSSSRENNGNEKKEFATLIFPYSPKINSNSNKKLDNLPFSLREFSQISNNKYSTNYYQNLSKFFNNSFSFNKDNAKKDDSIAKNDQVQKNKLNISYAMNQSSFSLSSQLSTIPPPPPISSKNLTLAPFYPQITTFPPPSQSTTIGLSRPRRLTLVSSPPLLQSSRSITIPPSLQHSISLPQLKSQSTSRNTSISTTASQHTITQTSNNHSVIPLNDSHFHQKKPVKKKSLLNLFKKSQGSKENDPNRQKLQPPPVLKVQALDNLQSSPNFIPHYSWKLVTKLSLWHIRENNIYDSIKQSIK</sequence>
<gene>
    <name evidence="2" type="ORF">ALEPTO_LOCUS6235</name>
</gene>
<feature type="compositionally biased region" description="Low complexity" evidence="1">
    <location>
        <begin position="64"/>
        <end position="77"/>
    </location>
</feature>
<evidence type="ECO:0000313" key="2">
    <source>
        <dbReference type="EMBL" id="CAG8558531.1"/>
    </source>
</evidence>